<dbReference type="EMBL" id="CM023485">
    <property type="protein sequence ID" value="KAH6931124.1"/>
    <property type="molecule type" value="Genomic_DNA"/>
</dbReference>
<name>A0ACB7SB24_HYAAI</name>
<keyword evidence="2" id="KW-1185">Reference proteome</keyword>
<protein>
    <submittedName>
        <fullName evidence="1">Uncharacterized protein</fullName>
    </submittedName>
</protein>
<accession>A0ACB7SB24</accession>
<sequence length="291" mass="32853">MVRHDWAMALTLQDDSSNEAVNSGQYHIWFIETSYKRKLGARQACSIESACRHNRDFIVHLLSTGNITSPRSRYHRLLSKRPNFRSSALNATAEVAHTPFAPLVATGGALHRSPYAMSHLSDFLRYVTLWKRGGVYLDTDVIVMKSLRGIRNSAFYQSREAGASVGSAVLFFDKHHPVLATLIEECARFYDPLWWNTCGPKTLSRLLPDAQSSGRLKLLNESAFFAVPWKEWEHLFDREKTGDCAGRRQQQLRCSPLEPSQQKDASGAWIWICPGRSVSCALSCSSQGRIY</sequence>
<proteinExistence type="predicted"/>
<organism evidence="1 2">
    <name type="scientific">Hyalomma asiaticum</name>
    <name type="common">Tick</name>
    <dbReference type="NCBI Taxonomy" id="266040"/>
    <lineage>
        <taxon>Eukaryota</taxon>
        <taxon>Metazoa</taxon>
        <taxon>Ecdysozoa</taxon>
        <taxon>Arthropoda</taxon>
        <taxon>Chelicerata</taxon>
        <taxon>Arachnida</taxon>
        <taxon>Acari</taxon>
        <taxon>Parasitiformes</taxon>
        <taxon>Ixodida</taxon>
        <taxon>Ixodoidea</taxon>
        <taxon>Ixodidae</taxon>
        <taxon>Hyalomminae</taxon>
        <taxon>Hyalomma</taxon>
    </lineage>
</organism>
<comment type="caution">
    <text evidence="1">The sequence shown here is derived from an EMBL/GenBank/DDBJ whole genome shotgun (WGS) entry which is preliminary data.</text>
</comment>
<evidence type="ECO:0000313" key="2">
    <source>
        <dbReference type="Proteomes" id="UP000821845"/>
    </source>
</evidence>
<dbReference type="Proteomes" id="UP000821845">
    <property type="component" value="Chromosome 5"/>
</dbReference>
<evidence type="ECO:0000313" key="1">
    <source>
        <dbReference type="EMBL" id="KAH6931124.1"/>
    </source>
</evidence>
<gene>
    <name evidence="1" type="ORF">HPB50_022248</name>
</gene>
<reference evidence="1" key="1">
    <citation type="submission" date="2020-05" db="EMBL/GenBank/DDBJ databases">
        <title>Large-scale comparative analyses of tick genomes elucidate their genetic diversity and vector capacities.</title>
        <authorList>
            <person name="Jia N."/>
            <person name="Wang J."/>
            <person name="Shi W."/>
            <person name="Du L."/>
            <person name="Sun Y."/>
            <person name="Zhan W."/>
            <person name="Jiang J."/>
            <person name="Wang Q."/>
            <person name="Zhang B."/>
            <person name="Ji P."/>
            <person name="Sakyi L.B."/>
            <person name="Cui X."/>
            <person name="Yuan T."/>
            <person name="Jiang B."/>
            <person name="Yang W."/>
            <person name="Lam T.T.-Y."/>
            <person name="Chang Q."/>
            <person name="Ding S."/>
            <person name="Wang X."/>
            <person name="Zhu J."/>
            <person name="Ruan X."/>
            <person name="Zhao L."/>
            <person name="Wei J."/>
            <person name="Que T."/>
            <person name="Du C."/>
            <person name="Cheng J."/>
            <person name="Dai P."/>
            <person name="Han X."/>
            <person name="Huang E."/>
            <person name="Gao Y."/>
            <person name="Liu J."/>
            <person name="Shao H."/>
            <person name="Ye R."/>
            <person name="Li L."/>
            <person name="Wei W."/>
            <person name="Wang X."/>
            <person name="Wang C."/>
            <person name="Yang T."/>
            <person name="Huo Q."/>
            <person name="Li W."/>
            <person name="Guo W."/>
            <person name="Chen H."/>
            <person name="Zhou L."/>
            <person name="Ni X."/>
            <person name="Tian J."/>
            <person name="Zhou Y."/>
            <person name="Sheng Y."/>
            <person name="Liu T."/>
            <person name="Pan Y."/>
            <person name="Xia L."/>
            <person name="Li J."/>
            <person name="Zhao F."/>
            <person name="Cao W."/>
        </authorList>
    </citation>
    <scope>NUCLEOTIDE SEQUENCE</scope>
    <source>
        <strain evidence="1">Hyas-2018</strain>
    </source>
</reference>